<organism evidence="7 8">
    <name type="scientific">Fraxinus pennsylvanica</name>
    <dbReference type="NCBI Taxonomy" id="56036"/>
    <lineage>
        <taxon>Eukaryota</taxon>
        <taxon>Viridiplantae</taxon>
        <taxon>Streptophyta</taxon>
        <taxon>Embryophyta</taxon>
        <taxon>Tracheophyta</taxon>
        <taxon>Spermatophyta</taxon>
        <taxon>Magnoliopsida</taxon>
        <taxon>eudicotyledons</taxon>
        <taxon>Gunneridae</taxon>
        <taxon>Pentapetalae</taxon>
        <taxon>asterids</taxon>
        <taxon>lamiids</taxon>
        <taxon>Lamiales</taxon>
        <taxon>Oleaceae</taxon>
        <taxon>Oleeae</taxon>
        <taxon>Fraxinus</taxon>
    </lineage>
</organism>
<dbReference type="InterPro" id="IPR000407">
    <property type="entry name" value="GDA1_CD39_NTPase"/>
</dbReference>
<dbReference type="GO" id="GO:0016020">
    <property type="term" value="C:membrane"/>
    <property type="evidence" value="ECO:0007669"/>
    <property type="project" value="TreeGrafter"/>
</dbReference>
<evidence type="ECO:0000256" key="3">
    <source>
        <dbReference type="PIRSR" id="PIRSR600407-1"/>
    </source>
</evidence>
<dbReference type="PANTHER" id="PTHR11782:SF125">
    <property type="entry name" value="APYRASE 7-RELATED"/>
    <property type="match status" value="1"/>
</dbReference>
<feature type="active site" description="Proton acceptor" evidence="3">
    <location>
        <position position="336"/>
    </location>
</feature>
<dbReference type="Proteomes" id="UP000834106">
    <property type="component" value="Chromosome 9"/>
</dbReference>
<keyword evidence="2" id="KW-0378">Hydrolase</keyword>
<evidence type="ECO:0000313" key="8">
    <source>
        <dbReference type="Proteomes" id="UP000834106"/>
    </source>
</evidence>
<keyword evidence="8" id="KW-1185">Reference proteome</keyword>
<evidence type="ECO:0000256" key="6">
    <source>
        <dbReference type="SAM" id="Phobius"/>
    </source>
</evidence>
<comment type="similarity">
    <text evidence="1">Belongs to the GDA1/CD39 NTPase family.</text>
</comment>
<protein>
    <recommendedName>
        <fullName evidence="9">Apyrase 7</fullName>
    </recommendedName>
</protein>
<keyword evidence="6" id="KW-0812">Transmembrane</keyword>
<feature type="transmembrane region" description="Helical" evidence="6">
    <location>
        <begin position="160"/>
        <end position="184"/>
    </location>
</feature>
<feature type="region of interest" description="Disordered" evidence="5">
    <location>
        <begin position="782"/>
        <end position="801"/>
    </location>
</feature>
<keyword evidence="4" id="KW-0067">ATP-binding</keyword>
<dbReference type="GO" id="GO:0009134">
    <property type="term" value="P:nucleoside diphosphate catabolic process"/>
    <property type="evidence" value="ECO:0007669"/>
    <property type="project" value="TreeGrafter"/>
</dbReference>
<evidence type="ECO:0000256" key="5">
    <source>
        <dbReference type="SAM" id="MobiDB-lite"/>
    </source>
</evidence>
<gene>
    <name evidence="7" type="ORF">FPE_LOCUS15719</name>
</gene>
<sequence>MFKLSIVFPLVLTSHDLSESFLSLQLDFLTFAHNAFKTSTPFSYPVIALREIVSSATARLSVPKSSALSYKSPGFLPVRDSPHGYSFSSPENKNSLRLSSSLQDLSTYRRLDPEAGDLSRGIERSSSHAIPPNPLQNENGGLSFSKEKASSVIPSRRKKWIRVICVLLCLLLFACLSFAVQFLYSNWSQGPSKFYVVLDCGSTGTRVYLYKASVNHNKDDNLPILLKSLPEDFHRKSGSLTGRAYNRMETEPGFDKLVHNVSGLREAINPLVRWAERQIPKKSRKTTSLFLYATAGVRRLPSSDSEWLLNNALSILKNSPFLCKREWVKIITGVEEAYYGWIALNYHMRVLGATPKKETFGALDLGGSSLQVTFEGKEAAHDETSLKLRIGSVNHHLTAYSLSGYGLNDAFDRSVAHLLKMHPHITNADLVSGNIEIKHPCLQNGFKERYTCSHCAFVRQEGVSPTRGEILGKGAKAGVPVQLVGTPNWQECNALAKIAVNLSEWSDHSPGIDCELQPCALAENLPRPFGQFYAMSGFYVVYRFFNLTPDAALDDVLEKGQEFCEKTWDVAKISVAPQPFIEQYCFRAPYVVLLLREGLHITDREVIIGSGSITWTLGVALLEAGKAFPNRVEFHRYNIFQMKINPVLLFAILFASLFVLVCALSCVGNGVVKFFRRPYLPLFRHNSVASTSVLNISSPFQFQHWSPINTGDGRVKTPLSPTVADTQRRPFDTGPGFSSGGIQLTESSFYSSSSSVSHSFSSGNLGQMQFDSSNAGSFWTPHRSQMRLQSRRSQSREDLNSSLAEAHMAKSLLSRMAPKMFEKWLVVTGYKERIYAFGEVDNLLQKGLLVVKRFLCLRQEKTHLHRPDIN</sequence>
<keyword evidence="6" id="KW-1133">Transmembrane helix</keyword>
<dbReference type="AlphaFoldDB" id="A0AAD1ZFF5"/>
<dbReference type="EMBL" id="OU503044">
    <property type="protein sequence ID" value="CAI9768289.1"/>
    <property type="molecule type" value="Genomic_DNA"/>
</dbReference>
<dbReference type="Gene3D" id="3.30.420.40">
    <property type="match status" value="1"/>
</dbReference>
<feature type="binding site" evidence="4">
    <location>
        <begin position="367"/>
        <end position="371"/>
    </location>
    <ligand>
        <name>ATP</name>
        <dbReference type="ChEBI" id="CHEBI:30616"/>
    </ligand>
</feature>
<dbReference type="PANTHER" id="PTHR11782">
    <property type="entry name" value="ADENOSINE/GUANOSINE DIPHOSPHATASE"/>
    <property type="match status" value="1"/>
</dbReference>
<evidence type="ECO:0000256" key="1">
    <source>
        <dbReference type="ARBA" id="ARBA00009283"/>
    </source>
</evidence>
<evidence type="ECO:0000256" key="4">
    <source>
        <dbReference type="PIRSR" id="PIRSR600407-2"/>
    </source>
</evidence>
<dbReference type="Pfam" id="PF01150">
    <property type="entry name" value="GDA1_CD39"/>
    <property type="match status" value="1"/>
</dbReference>
<dbReference type="Gene3D" id="3.30.420.150">
    <property type="entry name" value="Exopolyphosphatase. Domain 2"/>
    <property type="match status" value="1"/>
</dbReference>
<feature type="region of interest" description="Disordered" evidence="5">
    <location>
        <begin position="118"/>
        <end position="142"/>
    </location>
</feature>
<proteinExistence type="inferred from homology"/>
<dbReference type="GO" id="GO:0005524">
    <property type="term" value="F:ATP binding"/>
    <property type="evidence" value="ECO:0007669"/>
    <property type="project" value="UniProtKB-KW"/>
</dbReference>
<accession>A0AAD1ZFF5</accession>
<reference evidence="7" key="1">
    <citation type="submission" date="2023-05" db="EMBL/GenBank/DDBJ databases">
        <authorList>
            <person name="Huff M."/>
        </authorList>
    </citation>
    <scope>NUCLEOTIDE SEQUENCE</scope>
</reference>
<dbReference type="GO" id="GO:0017110">
    <property type="term" value="F:nucleoside diphosphate phosphatase activity"/>
    <property type="evidence" value="ECO:0007669"/>
    <property type="project" value="TreeGrafter"/>
</dbReference>
<dbReference type="CDD" id="cd24043">
    <property type="entry name" value="ASKHA_NBD_AtAPY7-like"/>
    <property type="match status" value="1"/>
</dbReference>
<evidence type="ECO:0000256" key="2">
    <source>
        <dbReference type="ARBA" id="ARBA00022801"/>
    </source>
</evidence>
<keyword evidence="4" id="KW-0547">Nucleotide-binding</keyword>
<evidence type="ECO:0008006" key="9">
    <source>
        <dbReference type="Google" id="ProtNLM"/>
    </source>
</evidence>
<evidence type="ECO:0000313" key="7">
    <source>
        <dbReference type="EMBL" id="CAI9768289.1"/>
    </source>
</evidence>
<feature type="transmembrane region" description="Helical" evidence="6">
    <location>
        <begin position="647"/>
        <end position="672"/>
    </location>
</feature>
<name>A0AAD1ZFF5_9LAMI</name>
<keyword evidence="6" id="KW-0472">Membrane</keyword>